<name>A0A4R2PCL3_9BACL</name>
<evidence type="ECO:0000256" key="7">
    <source>
        <dbReference type="SAM" id="SignalP"/>
    </source>
</evidence>
<evidence type="ECO:0000313" key="11">
    <source>
        <dbReference type="Proteomes" id="UP000295416"/>
    </source>
</evidence>
<feature type="domain" description="PLD phosphodiesterase" evidence="8">
    <location>
        <begin position="368"/>
        <end position="395"/>
    </location>
</feature>
<proteinExistence type="inferred from homology"/>
<dbReference type="PROSITE" id="PS50035">
    <property type="entry name" value="PLD"/>
    <property type="match status" value="2"/>
</dbReference>
<gene>
    <name evidence="10" type="ORF">EV207_102314</name>
</gene>
<dbReference type="SUPFAM" id="SSF74853">
    <property type="entry name" value="Lamin A/C globular tail domain"/>
    <property type="match status" value="1"/>
</dbReference>
<keyword evidence="11" id="KW-1185">Reference proteome</keyword>
<feature type="chain" id="PRO_5038618943" description="phospholipase D" evidence="7">
    <location>
        <begin position="21"/>
        <end position="644"/>
    </location>
</feature>
<evidence type="ECO:0000256" key="2">
    <source>
        <dbReference type="ARBA" id="ARBA00008664"/>
    </source>
</evidence>
<dbReference type="Gene3D" id="2.60.40.1260">
    <property type="entry name" value="Lamin Tail domain"/>
    <property type="match status" value="1"/>
</dbReference>
<dbReference type="GO" id="GO:0016042">
    <property type="term" value="P:lipid catabolic process"/>
    <property type="evidence" value="ECO:0007669"/>
    <property type="project" value="UniProtKB-KW"/>
</dbReference>
<keyword evidence="5" id="KW-0442">Lipid degradation</keyword>
<dbReference type="GO" id="GO:0004630">
    <property type="term" value="F:phospholipase D activity"/>
    <property type="evidence" value="ECO:0007669"/>
    <property type="project" value="UniProtKB-EC"/>
</dbReference>
<dbReference type="Proteomes" id="UP000295416">
    <property type="component" value="Unassembled WGS sequence"/>
</dbReference>
<evidence type="ECO:0000256" key="3">
    <source>
        <dbReference type="ARBA" id="ARBA00012027"/>
    </source>
</evidence>
<comment type="caution">
    <text evidence="10">The sequence shown here is derived from an EMBL/GenBank/DDBJ whole genome shotgun (WGS) entry which is preliminary data.</text>
</comment>
<dbReference type="InterPro" id="IPR051406">
    <property type="entry name" value="PLD_domain"/>
</dbReference>
<keyword evidence="6" id="KW-0443">Lipid metabolism</keyword>
<dbReference type="Gene3D" id="3.30.870.10">
    <property type="entry name" value="Endonuclease Chain A"/>
    <property type="match status" value="2"/>
</dbReference>
<dbReference type="EMBL" id="SLXK01000002">
    <property type="protein sequence ID" value="TCP31821.1"/>
    <property type="molecule type" value="Genomic_DNA"/>
</dbReference>
<evidence type="ECO:0000256" key="4">
    <source>
        <dbReference type="ARBA" id="ARBA00022801"/>
    </source>
</evidence>
<keyword evidence="4" id="KW-0378">Hydrolase</keyword>
<accession>A0A4R2PCL3</accession>
<dbReference type="SUPFAM" id="SSF56024">
    <property type="entry name" value="Phospholipase D/nuclease"/>
    <property type="match status" value="2"/>
</dbReference>
<dbReference type="InterPro" id="IPR036415">
    <property type="entry name" value="Lamin_tail_dom_sf"/>
</dbReference>
<dbReference type="SMART" id="SM00155">
    <property type="entry name" value="PLDc"/>
    <property type="match status" value="2"/>
</dbReference>
<sequence length="644" mass="71191">MKHLSIIMIWTSFLASFVMAPPSNSIKAEAAAPAVVINEIAWMGTTQSYSDEWLELYNQTNADINLSGWTLESRDGSFRVPLSGQIHSKDTFLLERTDDNAVPGLRADEIYSDTLVNNGLDLILKNNQGTIIDEAGKWYAGDNSSKAAMVRVSPKVKGTDQANWRTAKVRYDTGFGTPDAVPPTDSANLQYINNAQGSINAYFNKPSDSSHQTNGGGANAKINLETRLIDRIHQARSSIDIAIYEINLPNTVEAIIDKAAQGIDVRMIVDAKDPADSDYAERYQLMRSDLERLSRGKDGQVGTNDDVHLYADSPIFAVKDPIYRTKHGLEADGYRDFPNKTLEIGNHEESGYVIASGEEKASGGYYSPANQMHNKFVVIDGERVWTGSWNYTTTGLYGSDANRDSGILEGNTQNALDIHSSDLASIYMKEFNEMWGSDNKVPAPLKSNFGNRKSDNTLHTVNVGGSTVNVYFTGGDDAIGHVVNYINHDADYKAYFSIFSWSDQPLVNALKVKWEGSDQDLTGTLTGFDVKGVFDSSFWTQWWSASVDMTGRTAKKTSTGNPNIRWNNPAPVYEDHEDRKLHDKYMIIDPGTTSDPAVITGSTNWSTNGNVYNDENLLIIHNGNVANQYTQDFFERYAIAQGGK</sequence>
<comment type="similarity">
    <text evidence="2">Belongs to the phospholipase D family.</text>
</comment>
<dbReference type="GO" id="GO:0006793">
    <property type="term" value="P:phosphorus metabolic process"/>
    <property type="evidence" value="ECO:0007669"/>
    <property type="project" value="UniProtKB-ARBA"/>
</dbReference>
<evidence type="ECO:0000259" key="8">
    <source>
        <dbReference type="PROSITE" id="PS50035"/>
    </source>
</evidence>
<feature type="domain" description="PLD phosphodiesterase" evidence="8">
    <location>
        <begin position="577"/>
        <end position="609"/>
    </location>
</feature>
<feature type="signal peptide" evidence="7">
    <location>
        <begin position="1"/>
        <end position="20"/>
    </location>
</feature>
<organism evidence="10 11">
    <name type="scientific">Scopulibacillus darangshiensis</name>
    <dbReference type="NCBI Taxonomy" id="442528"/>
    <lineage>
        <taxon>Bacteria</taxon>
        <taxon>Bacillati</taxon>
        <taxon>Bacillota</taxon>
        <taxon>Bacilli</taxon>
        <taxon>Bacillales</taxon>
        <taxon>Sporolactobacillaceae</taxon>
        <taxon>Scopulibacillus</taxon>
    </lineage>
</organism>
<evidence type="ECO:0000313" key="10">
    <source>
        <dbReference type="EMBL" id="TCP31821.1"/>
    </source>
</evidence>
<reference evidence="10 11" key="1">
    <citation type="submission" date="2019-03" db="EMBL/GenBank/DDBJ databases">
        <title>Genomic Encyclopedia of Type Strains, Phase IV (KMG-IV): sequencing the most valuable type-strain genomes for metagenomic binning, comparative biology and taxonomic classification.</title>
        <authorList>
            <person name="Goeker M."/>
        </authorList>
    </citation>
    <scope>NUCLEOTIDE SEQUENCE [LARGE SCALE GENOMIC DNA]</scope>
    <source>
        <strain evidence="10 11">DSM 19377</strain>
    </source>
</reference>
<dbReference type="Pfam" id="PF13091">
    <property type="entry name" value="PLDc_2"/>
    <property type="match status" value="2"/>
</dbReference>
<dbReference type="EC" id="3.1.4.4" evidence="3"/>
<dbReference type="InterPro" id="IPR025202">
    <property type="entry name" value="PLD-like_dom"/>
</dbReference>
<evidence type="ECO:0000256" key="1">
    <source>
        <dbReference type="ARBA" id="ARBA00000798"/>
    </source>
</evidence>
<comment type="catalytic activity">
    <reaction evidence="1">
        <text>a 1,2-diacyl-sn-glycero-3-phosphocholine + H2O = a 1,2-diacyl-sn-glycero-3-phosphate + choline + H(+)</text>
        <dbReference type="Rhea" id="RHEA:14445"/>
        <dbReference type="ChEBI" id="CHEBI:15354"/>
        <dbReference type="ChEBI" id="CHEBI:15377"/>
        <dbReference type="ChEBI" id="CHEBI:15378"/>
        <dbReference type="ChEBI" id="CHEBI:57643"/>
        <dbReference type="ChEBI" id="CHEBI:58608"/>
        <dbReference type="EC" id="3.1.4.4"/>
    </reaction>
</comment>
<dbReference type="OrthoDB" id="155099at2"/>
<evidence type="ECO:0000256" key="6">
    <source>
        <dbReference type="ARBA" id="ARBA00023098"/>
    </source>
</evidence>
<evidence type="ECO:0000256" key="5">
    <source>
        <dbReference type="ARBA" id="ARBA00022963"/>
    </source>
</evidence>
<evidence type="ECO:0000259" key="9">
    <source>
        <dbReference type="PROSITE" id="PS51841"/>
    </source>
</evidence>
<dbReference type="InterPro" id="IPR001736">
    <property type="entry name" value="PLipase_D/transphosphatidylase"/>
</dbReference>
<dbReference type="RefSeq" id="WP_132743557.1">
    <property type="nucleotide sequence ID" value="NZ_SLXK01000002.1"/>
</dbReference>
<feature type="domain" description="LTD" evidence="9">
    <location>
        <begin position="22"/>
        <end position="140"/>
    </location>
</feature>
<dbReference type="Pfam" id="PF00932">
    <property type="entry name" value="LTD"/>
    <property type="match status" value="1"/>
</dbReference>
<dbReference type="AlphaFoldDB" id="A0A4R2PCL3"/>
<dbReference type="PANTHER" id="PTHR43856:SF1">
    <property type="entry name" value="MITOCHONDRIAL CARDIOLIPIN HYDROLASE"/>
    <property type="match status" value="1"/>
</dbReference>
<dbReference type="PANTHER" id="PTHR43856">
    <property type="entry name" value="CARDIOLIPIN HYDROLASE"/>
    <property type="match status" value="1"/>
</dbReference>
<protein>
    <recommendedName>
        <fullName evidence="3">phospholipase D</fullName>
        <ecNumber evidence="3">3.1.4.4</ecNumber>
    </recommendedName>
</protein>
<dbReference type="PROSITE" id="PS51841">
    <property type="entry name" value="LTD"/>
    <property type="match status" value="1"/>
</dbReference>
<keyword evidence="7" id="KW-0732">Signal</keyword>
<dbReference type="GO" id="GO:0016891">
    <property type="term" value="F:RNA endonuclease activity producing 5'-phosphomonoesters, hydrolytic mechanism"/>
    <property type="evidence" value="ECO:0007669"/>
    <property type="project" value="TreeGrafter"/>
</dbReference>
<dbReference type="InterPro" id="IPR001322">
    <property type="entry name" value="Lamin_tail_dom"/>
</dbReference>